<dbReference type="SUPFAM" id="SSF56176">
    <property type="entry name" value="FAD-binding/transporter-associated domain-like"/>
    <property type="match status" value="1"/>
</dbReference>
<dbReference type="GO" id="GO:0016491">
    <property type="term" value="F:oxidoreductase activity"/>
    <property type="evidence" value="ECO:0007669"/>
    <property type="project" value="UniProtKB-KW"/>
</dbReference>
<dbReference type="InterPro" id="IPR016169">
    <property type="entry name" value="FAD-bd_PCMH_sub2"/>
</dbReference>
<keyword evidence="2" id="KW-0274">FAD</keyword>
<dbReference type="InterPro" id="IPR002346">
    <property type="entry name" value="Mopterin_DH_FAD-bd"/>
</dbReference>
<reference evidence="5 6" key="1">
    <citation type="submission" date="2018-05" db="EMBL/GenBank/DDBJ databases">
        <title>The draft genome of strain NS-104.</title>
        <authorList>
            <person name="Hang P."/>
            <person name="Jiang J."/>
        </authorList>
    </citation>
    <scope>NUCLEOTIDE SEQUENCE [LARGE SCALE GENOMIC DNA]</scope>
    <source>
        <strain evidence="5 6">NS-104</strain>
    </source>
</reference>
<dbReference type="PANTHER" id="PTHR42659">
    <property type="entry name" value="XANTHINE DEHYDROGENASE SUBUNIT C-RELATED"/>
    <property type="match status" value="1"/>
</dbReference>
<evidence type="ECO:0000256" key="2">
    <source>
        <dbReference type="ARBA" id="ARBA00022827"/>
    </source>
</evidence>
<feature type="domain" description="FAD-binding PCMH-type" evidence="4">
    <location>
        <begin position="1"/>
        <end position="160"/>
    </location>
</feature>
<evidence type="ECO:0000256" key="1">
    <source>
        <dbReference type="ARBA" id="ARBA00022630"/>
    </source>
</evidence>
<dbReference type="GO" id="GO:0071949">
    <property type="term" value="F:FAD binding"/>
    <property type="evidence" value="ECO:0007669"/>
    <property type="project" value="InterPro"/>
</dbReference>
<keyword evidence="1" id="KW-0285">Flavoprotein</keyword>
<evidence type="ECO:0000256" key="3">
    <source>
        <dbReference type="ARBA" id="ARBA00023002"/>
    </source>
</evidence>
<proteinExistence type="predicted"/>
<sequence>MPMSVKTFAQVDEAARALAASRSARYLGGGTLIMRAVNYGDQSFDTIIRTTDPRLKQIAQQGDMLVIGAGITMSEVIANRETAFLAPVARTVGGPAIRNMATVGGNLFAASPYGDFTAALLALDARVVPAGGQPISLDEFLNARERNAGLVIVSVQIPRLRDVNAFRYVKVSRVKPKGIAVMSIAAVLPMQAGRLANARVAYGAMGPRPLRALAVERALEGRSLDEAGIAQALAVATEGVDPPSDPIASDWYRRQIAPVHLKRLLLGQRR</sequence>
<dbReference type="Gene3D" id="3.30.465.10">
    <property type="match status" value="1"/>
</dbReference>
<dbReference type="Pfam" id="PF03450">
    <property type="entry name" value="CO_deh_flav_C"/>
    <property type="match status" value="1"/>
</dbReference>
<dbReference type="PROSITE" id="PS51387">
    <property type="entry name" value="FAD_PCMH"/>
    <property type="match status" value="1"/>
</dbReference>
<accession>A0A2U2DIU3</accession>
<evidence type="ECO:0000259" key="4">
    <source>
        <dbReference type="PROSITE" id="PS51387"/>
    </source>
</evidence>
<comment type="caution">
    <text evidence="5">The sequence shown here is derived from an EMBL/GenBank/DDBJ whole genome shotgun (WGS) entry which is preliminary data.</text>
</comment>
<evidence type="ECO:0000313" key="5">
    <source>
        <dbReference type="EMBL" id="PWE53227.1"/>
    </source>
</evidence>
<gene>
    <name evidence="5" type="ORF">DEM27_26540</name>
</gene>
<keyword evidence="6" id="KW-1185">Reference proteome</keyword>
<dbReference type="SMART" id="SM01092">
    <property type="entry name" value="CO_deh_flav_C"/>
    <property type="match status" value="1"/>
</dbReference>
<evidence type="ECO:0000313" key="6">
    <source>
        <dbReference type="Proteomes" id="UP000245252"/>
    </source>
</evidence>
<organism evidence="5 6">
    <name type="scientific">Metarhizobium album</name>
    <dbReference type="NCBI Taxonomy" id="2182425"/>
    <lineage>
        <taxon>Bacteria</taxon>
        <taxon>Pseudomonadati</taxon>
        <taxon>Pseudomonadota</taxon>
        <taxon>Alphaproteobacteria</taxon>
        <taxon>Hyphomicrobiales</taxon>
        <taxon>Rhizobiaceae</taxon>
        <taxon>Metarhizobium</taxon>
    </lineage>
</organism>
<dbReference type="Pfam" id="PF00941">
    <property type="entry name" value="FAD_binding_5"/>
    <property type="match status" value="1"/>
</dbReference>
<dbReference type="AlphaFoldDB" id="A0A2U2DIU3"/>
<dbReference type="InterPro" id="IPR051312">
    <property type="entry name" value="Diverse_Substr_Oxidored"/>
</dbReference>
<keyword evidence="3" id="KW-0560">Oxidoreductase</keyword>
<protein>
    <submittedName>
        <fullName evidence="5">Oxidoreductase</fullName>
    </submittedName>
</protein>
<dbReference type="Gene3D" id="3.30.390.50">
    <property type="entry name" value="CO dehydrogenase flavoprotein, C-terminal domain"/>
    <property type="match status" value="1"/>
</dbReference>
<dbReference type="RefSeq" id="WP_109461269.1">
    <property type="nucleotide sequence ID" value="NZ_QFBC01000017.1"/>
</dbReference>
<dbReference type="EMBL" id="QFBC01000017">
    <property type="protein sequence ID" value="PWE53227.1"/>
    <property type="molecule type" value="Genomic_DNA"/>
</dbReference>
<dbReference type="InterPro" id="IPR036683">
    <property type="entry name" value="CO_DH_flav_C_dom_sf"/>
</dbReference>
<dbReference type="PANTHER" id="PTHR42659:SF2">
    <property type="entry name" value="XANTHINE DEHYDROGENASE SUBUNIT C-RELATED"/>
    <property type="match status" value="1"/>
</dbReference>
<dbReference type="Proteomes" id="UP000245252">
    <property type="component" value="Unassembled WGS sequence"/>
</dbReference>
<dbReference type="InterPro" id="IPR016166">
    <property type="entry name" value="FAD-bd_PCMH"/>
</dbReference>
<dbReference type="InterPro" id="IPR005107">
    <property type="entry name" value="CO_DH_flav_C"/>
</dbReference>
<name>A0A2U2DIU3_9HYPH</name>
<dbReference type="SUPFAM" id="SSF55447">
    <property type="entry name" value="CO dehydrogenase flavoprotein C-terminal domain-like"/>
    <property type="match status" value="1"/>
</dbReference>
<dbReference type="InterPro" id="IPR036318">
    <property type="entry name" value="FAD-bd_PCMH-like_sf"/>
</dbReference>
<dbReference type="OrthoDB" id="9814706at2"/>